<evidence type="ECO:0000313" key="3">
    <source>
        <dbReference type="Proteomes" id="UP000182190"/>
    </source>
</evidence>
<reference evidence="2" key="1">
    <citation type="submission" date="2019-10" db="EMBL/GenBank/DDBJ databases">
        <authorList>
            <consortium name="Genoscope - CEA"/>
            <person name="William W."/>
        </authorList>
    </citation>
    <scope>NUCLEOTIDE SEQUENCE [LARGE SCALE GENOMIC DNA]</scope>
    <source>
        <strain evidence="2">BBR_PRJEB10994</strain>
    </source>
</reference>
<comment type="caution">
    <text evidence="2">The sequence shown here is derived from an EMBL/GenBank/DDBJ whole genome shotgun (WGS) entry which is preliminary data.</text>
</comment>
<feature type="transmembrane region" description="Helical" evidence="1">
    <location>
        <begin position="20"/>
        <end position="39"/>
    </location>
</feature>
<evidence type="ECO:0000313" key="2">
    <source>
        <dbReference type="EMBL" id="VXD23234.1"/>
    </source>
</evidence>
<sequence>MGNGEWVILRLRSVTGEWGMGIYSSIVLIIPTIILVSDGNSFLKDSISDQLLIVYLVIFPVFIA</sequence>
<organism evidence="2 3">
    <name type="scientific">Planktothrix paucivesiculata PCC 9631</name>
    <dbReference type="NCBI Taxonomy" id="671071"/>
    <lineage>
        <taxon>Bacteria</taxon>
        <taxon>Bacillati</taxon>
        <taxon>Cyanobacteriota</taxon>
        <taxon>Cyanophyceae</taxon>
        <taxon>Oscillatoriophycideae</taxon>
        <taxon>Oscillatoriales</taxon>
        <taxon>Microcoleaceae</taxon>
        <taxon>Planktothrix</taxon>
    </lineage>
</organism>
<dbReference type="Proteomes" id="UP000182190">
    <property type="component" value="Unassembled WGS sequence"/>
</dbReference>
<dbReference type="EMBL" id="CZCS02000214">
    <property type="protein sequence ID" value="VXD23234.1"/>
    <property type="molecule type" value="Genomic_DNA"/>
</dbReference>
<feature type="transmembrane region" description="Helical" evidence="1">
    <location>
        <begin position="46"/>
        <end position="63"/>
    </location>
</feature>
<proteinExistence type="predicted"/>
<keyword evidence="3" id="KW-1185">Reference proteome</keyword>
<keyword evidence="1" id="KW-1133">Transmembrane helix</keyword>
<keyword evidence="1" id="KW-0812">Transmembrane</keyword>
<gene>
    <name evidence="2" type="ORF">PL9631_710035</name>
</gene>
<name>A0A7Z9C173_9CYAN</name>
<dbReference type="AlphaFoldDB" id="A0A7Z9C173"/>
<evidence type="ECO:0000256" key="1">
    <source>
        <dbReference type="SAM" id="Phobius"/>
    </source>
</evidence>
<accession>A0A7Z9C173</accession>
<protein>
    <submittedName>
        <fullName evidence="2">Uncharacterized protein</fullName>
    </submittedName>
</protein>
<keyword evidence="1" id="KW-0472">Membrane</keyword>